<gene>
    <name evidence="2" type="ORF">OIK40_14050</name>
</gene>
<reference evidence="2 3" key="1">
    <citation type="submission" date="2022-10" db="EMBL/GenBank/DDBJ databases">
        <title>Erythrobacter sp. sf7 Genome sequencing.</title>
        <authorList>
            <person name="Park S."/>
        </authorList>
    </citation>
    <scope>NUCLEOTIDE SEQUENCE [LARGE SCALE GENOMIC DNA]</scope>
    <source>
        <strain evidence="3">sf7</strain>
    </source>
</reference>
<proteinExistence type="predicted"/>
<keyword evidence="3" id="KW-1185">Reference proteome</keyword>
<name>A0ABT5JSM2_9SPHN</name>
<dbReference type="Proteomes" id="UP001216558">
    <property type="component" value="Unassembled WGS sequence"/>
</dbReference>
<dbReference type="SMART" id="SM00028">
    <property type="entry name" value="TPR"/>
    <property type="match status" value="3"/>
</dbReference>
<dbReference type="RefSeq" id="WP_273678980.1">
    <property type="nucleotide sequence ID" value="NZ_JAQQXQ010000013.1"/>
</dbReference>
<feature type="region of interest" description="Disordered" evidence="1">
    <location>
        <begin position="266"/>
        <end position="289"/>
    </location>
</feature>
<dbReference type="EMBL" id="JAQQXQ010000013">
    <property type="protein sequence ID" value="MDC8755768.1"/>
    <property type="molecule type" value="Genomic_DNA"/>
</dbReference>
<sequence length="289" mass="30026">MPLILALLLQVGPDPMGGAMANDDLVRDRPPRVEARAQDMIDPASVWLQSCLDRLTEDPARAHTMAQIRRSETTGADRVLANHCLGTAATELGLWEDARTAFIAAHDETPANEPRARARFAAMAGNAALAGGDAAGALALLDQAEADARAAASAPLQALAAIDRARVLVSLGRGEDALAALDTATTLAPESSEGWLLKATLLRRLERLGLAQEAIEKAAGLAPGNPEIGLEAGVIAVLSGREEAARGSWQSVIDLQPESLAAATARDYLGQLGPPDNASVPAPEEEPPA</sequence>
<evidence type="ECO:0000256" key="1">
    <source>
        <dbReference type="SAM" id="MobiDB-lite"/>
    </source>
</evidence>
<dbReference type="InterPro" id="IPR011990">
    <property type="entry name" value="TPR-like_helical_dom_sf"/>
</dbReference>
<comment type="caution">
    <text evidence="2">The sequence shown here is derived from an EMBL/GenBank/DDBJ whole genome shotgun (WGS) entry which is preliminary data.</text>
</comment>
<dbReference type="SUPFAM" id="SSF48452">
    <property type="entry name" value="TPR-like"/>
    <property type="match status" value="1"/>
</dbReference>
<organism evidence="2 3">
    <name type="scientific">Erythrobacter fulvus</name>
    <dbReference type="NCBI Taxonomy" id="2987523"/>
    <lineage>
        <taxon>Bacteria</taxon>
        <taxon>Pseudomonadati</taxon>
        <taxon>Pseudomonadota</taxon>
        <taxon>Alphaproteobacteria</taxon>
        <taxon>Sphingomonadales</taxon>
        <taxon>Erythrobacteraceae</taxon>
        <taxon>Erythrobacter/Porphyrobacter group</taxon>
        <taxon>Erythrobacter</taxon>
    </lineage>
</organism>
<dbReference type="InterPro" id="IPR019734">
    <property type="entry name" value="TPR_rpt"/>
</dbReference>
<evidence type="ECO:0000313" key="2">
    <source>
        <dbReference type="EMBL" id="MDC8755768.1"/>
    </source>
</evidence>
<protein>
    <submittedName>
        <fullName evidence="2">Tetratricopeptide repeat protein</fullName>
    </submittedName>
</protein>
<accession>A0ABT5JSM2</accession>
<evidence type="ECO:0000313" key="3">
    <source>
        <dbReference type="Proteomes" id="UP001216558"/>
    </source>
</evidence>
<dbReference type="Pfam" id="PF13432">
    <property type="entry name" value="TPR_16"/>
    <property type="match status" value="1"/>
</dbReference>
<dbReference type="Gene3D" id="1.25.40.10">
    <property type="entry name" value="Tetratricopeptide repeat domain"/>
    <property type="match status" value="1"/>
</dbReference>